<gene>
    <name evidence="1" type="ordered locus">Metev_1053</name>
</gene>
<evidence type="ECO:0000313" key="1">
    <source>
        <dbReference type="EMBL" id="ADI73939.1"/>
    </source>
</evidence>
<evidence type="ECO:0000313" key="2">
    <source>
        <dbReference type="Proteomes" id="UP000000391"/>
    </source>
</evidence>
<evidence type="ECO:0008006" key="3">
    <source>
        <dbReference type="Google" id="ProtNLM"/>
    </source>
</evidence>
<dbReference type="PIRSF" id="PIRSF006598">
    <property type="entry name" value="UCP006598"/>
    <property type="match status" value="1"/>
</dbReference>
<dbReference type="OrthoDB" id="120859at2157"/>
<accession>D7E8Z1</accession>
<protein>
    <recommendedName>
        <fullName evidence="3">DUF2117 domain-containing protein</fullName>
    </recommendedName>
</protein>
<dbReference type="Proteomes" id="UP000000391">
    <property type="component" value="Chromosome"/>
</dbReference>
<name>D7E8Z1_METEZ</name>
<dbReference type="AlphaFoldDB" id="D7E8Z1"/>
<dbReference type="HOGENOM" id="CLU_038447_0_0_2"/>
<dbReference type="EMBL" id="CP002069">
    <property type="protein sequence ID" value="ADI73939.1"/>
    <property type="molecule type" value="Genomic_DNA"/>
</dbReference>
<dbReference type="RefSeq" id="WP_013194506.1">
    <property type="nucleotide sequence ID" value="NC_014253.1"/>
</dbReference>
<dbReference type="InterPro" id="IPR012032">
    <property type="entry name" value="UCP006598"/>
</dbReference>
<dbReference type="GeneID" id="9346683"/>
<dbReference type="KEGG" id="mev:Metev_1053"/>
<keyword evidence="2" id="KW-1185">Reference proteome</keyword>
<sequence length="372" mass="40959">MKIGVVVHGPEVVDSGQSKLILDILSSLYDSLNAQLGGSMGKTAVIDAGLENLIDITGCLKPSQSIRYLEKIENCDIVCLLTQSKSVDNGHIFGNMVIEKLDNPKLPVLQIETQGSGVIIPWTKNSTNHAKSLSDLLGLKISTPMNIVSGIYKCGSTIKREISGVSPGECVFLNGIIIGRAESNKVTIVADNGFIKSIEGGTIKQHGVEKLHKYDKRVPVDIENAWIKTGLLRRSCNYSPQVKYNSTGSNNGFRVVLIDHDADNCFDLDFKVDMAVTIGDDTTIVAADIFYRFAVPVIGIVDGDRDEEYQNMCIYPGTCILKLKPGYDDILGKRIENEIFRGDKIVDFDTMESFKREIIYLGKEIIESVIQY</sequence>
<dbReference type="STRING" id="644295.Metev_1053"/>
<reference evidence="1 2" key="1">
    <citation type="submission" date="2010-06" db="EMBL/GenBank/DDBJ databases">
        <title>Complete sequence chromosome of Methanohalobium evestigatum Z-7303.</title>
        <authorList>
            <consortium name="US DOE Joint Genome Institute"/>
            <person name="Lucas S."/>
            <person name="Copeland A."/>
            <person name="Lapidus A."/>
            <person name="Cheng J.-F."/>
            <person name="Bruce D."/>
            <person name="Goodwin L."/>
            <person name="Pitluck S."/>
            <person name="Saunders E."/>
            <person name="Detter J.C."/>
            <person name="Han C."/>
            <person name="Tapia R."/>
            <person name="Land M."/>
            <person name="Hauser L."/>
            <person name="Kyrpides N."/>
            <person name="Mikhailova N."/>
            <person name="Sieprawska-Lupa M."/>
            <person name="Whitman W.B."/>
            <person name="Anderson I."/>
            <person name="Woyke T."/>
        </authorList>
    </citation>
    <scope>NUCLEOTIDE SEQUENCE [LARGE SCALE GENOMIC DNA]</scope>
    <source>
        <strain evidence="2">ATCC BAA-1072 / DSM 3721 / NBRC 107634 / OCM 161 / Z-7303</strain>
    </source>
</reference>
<organism evidence="1 2">
    <name type="scientific">Methanohalobium evestigatum (strain ATCC BAA-1072 / DSM 3721 / NBRC 107634 / OCM 161 / Z-7303)</name>
    <dbReference type="NCBI Taxonomy" id="644295"/>
    <lineage>
        <taxon>Archaea</taxon>
        <taxon>Methanobacteriati</taxon>
        <taxon>Methanobacteriota</taxon>
        <taxon>Stenosarchaea group</taxon>
        <taxon>Methanomicrobia</taxon>
        <taxon>Methanosarcinales</taxon>
        <taxon>Methanosarcinaceae</taxon>
        <taxon>Methanohalobium</taxon>
    </lineage>
</organism>
<proteinExistence type="predicted"/>
<dbReference type="Pfam" id="PF09890">
    <property type="entry name" value="DUF2117"/>
    <property type="match status" value="1"/>
</dbReference>